<organism evidence="3 4">
    <name type="scientific">Roseomonas alba</name>
    <dbReference type="NCBI Taxonomy" id="2846776"/>
    <lineage>
        <taxon>Bacteria</taxon>
        <taxon>Pseudomonadati</taxon>
        <taxon>Pseudomonadota</taxon>
        <taxon>Alphaproteobacteria</taxon>
        <taxon>Acetobacterales</taxon>
        <taxon>Roseomonadaceae</taxon>
        <taxon>Roseomonas</taxon>
    </lineage>
</organism>
<dbReference type="Proteomes" id="UP001196565">
    <property type="component" value="Unassembled WGS sequence"/>
</dbReference>
<comment type="caution">
    <text evidence="3">The sequence shown here is derived from an EMBL/GenBank/DDBJ whole genome shotgun (WGS) entry which is preliminary data.</text>
</comment>
<dbReference type="EMBL" id="JAHYBZ010000001">
    <property type="protein sequence ID" value="MBW6397047.1"/>
    <property type="molecule type" value="Genomic_DNA"/>
</dbReference>
<gene>
    <name evidence="3" type="ORF">KPL78_04265</name>
</gene>
<dbReference type="Pfam" id="PF08708">
    <property type="entry name" value="PriCT_1"/>
    <property type="match status" value="1"/>
</dbReference>
<protein>
    <submittedName>
        <fullName evidence="3">Primase C-terminal domain-containing protein</fullName>
    </submittedName>
</protein>
<evidence type="ECO:0000256" key="1">
    <source>
        <dbReference type="SAM" id="MobiDB-lite"/>
    </source>
</evidence>
<dbReference type="InterPro" id="IPR004322">
    <property type="entry name" value="Plasmid_replicase_bac"/>
</dbReference>
<name>A0ABS7A419_9PROT</name>
<reference evidence="3 4" key="1">
    <citation type="submission" date="2021-07" db="EMBL/GenBank/DDBJ databases">
        <authorList>
            <person name="So Y."/>
        </authorList>
    </citation>
    <scope>NUCLEOTIDE SEQUENCE [LARGE SCALE GENOMIC DNA]</scope>
    <source>
        <strain evidence="3 4">HJA6</strain>
    </source>
</reference>
<dbReference type="Gene3D" id="1.10.340.50">
    <property type="match status" value="1"/>
</dbReference>
<accession>A0ABS7A419</accession>
<evidence type="ECO:0000313" key="4">
    <source>
        <dbReference type="Proteomes" id="UP001196565"/>
    </source>
</evidence>
<proteinExistence type="predicted"/>
<keyword evidence="4" id="KW-1185">Reference proteome</keyword>
<evidence type="ECO:0000313" key="3">
    <source>
        <dbReference type="EMBL" id="MBW6397047.1"/>
    </source>
</evidence>
<feature type="domain" description="Primase C-terminal 1" evidence="2">
    <location>
        <begin position="274"/>
        <end position="327"/>
    </location>
</feature>
<dbReference type="Pfam" id="PF03090">
    <property type="entry name" value="Replicase"/>
    <property type="match status" value="1"/>
</dbReference>
<dbReference type="InterPro" id="IPR014820">
    <property type="entry name" value="PriCT_1"/>
</dbReference>
<feature type="region of interest" description="Disordered" evidence="1">
    <location>
        <begin position="457"/>
        <end position="527"/>
    </location>
</feature>
<sequence>MLSALPSSFEPAAACASFPAKCSVGRWHRRRPDLLAAALDQVRRTTPVASDIAEAILPRVPRRVLASQNLRTATTAPFSSVLPLDEAAICPWVSLDSETHRNVLAFDIDHTEALELVEELPAHVRPWLAIDPYSGRAHAFIFLATPVLVSRKGSDEPRISFKACRLAEVAQAIMTAALRATPLRHRALLKNPLGKVDALLGQQLRRAPQPTMPAMWDAWRAAGTGLVWHTVPGASPVELGAIIAALADDYGEAVAEAPMRNRVRRRRGEPSATGRNCSLFDQVRWFAYDHQERDGGAILAEAMRVNSTFAEPLPASEVAATARSIAKFMHSRYRPRSGISSPRGRDRAACAGLALEEERQAVAGRTTAAARAAETNTKIAAAVEGIRLAGERVTQAAVAAAACVSLRTVKRRWAAISTPSGKVPNAVVSDSGTASAAHLIGKEVPAALDGIETARTLKDGGLTQKAPPPKSTRHRKADDGRQRTLLLPLPGKDSTSGLPAGIGRQAQGPPVQQPRREGSLFRPRRAA</sequence>
<evidence type="ECO:0000259" key="2">
    <source>
        <dbReference type="Pfam" id="PF08708"/>
    </source>
</evidence>